<accession>A0A7J5A925</accession>
<dbReference type="Gene3D" id="3.30.1120.10">
    <property type="match status" value="1"/>
</dbReference>
<dbReference type="AlphaFoldDB" id="A0A7J5A925"/>
<dbReference type="SUPFAM" id="SSF53649">
    <property type="entry name" value="Alkaline phosphatase-like"/>
    <property type="match status" value="1"/>
</dbReference>
<dbReference type="Proteomes" id="UP000490922">
    <property type="component" value="Unassembled WGS sequence"/>
</dbReference>
<dbReference type="InterPro" id="IPR017850">
    <property type="entry name" value="Alkaline_phosphatase_core_sf"/>
</dbReference>
<evidence type="ECO:0000313" key="3">
    <source>
        <dbReference type="Proteomes" id="UP000490922"/>
    </source>
</evidence>
<dbReference type="EMBL" id="WAEM01000011">
    <property type="protein sequence ID" value="KAB1154035.1"/>
    <property type="molecule type" value="Genomic_DNA"/>
</dbReference>
<organism evidence="2 3">
    <name type="scientific">Flavobacterium luteum</name>
    <dbReference type="NCBI Taxonomy" id="2026654"/>
    <lineage>
        <taxon>Bacteria</taxon>
        <taxon>Pseudomonadati</taxon>
        <taxon>Bacteroidota</taxon>
        <taxon>Flavobacteriia</taxon>
        <taxon>Flavobacteriales</taxon>
        <taxon>Flavobacteriaceae</taxon>
        <taxon>Flavobacterium</taxon>
    </lineage>
</organism>
<feature type="compositionally biased region" description="Basic and acidic residues" evidence="1">
    <location>
        <begin position="59"/>
        <end position="85"/>
    </location>
</feature>
<reference evidence="2 3" key="1">
    <citation type="submission" date="2019-09" db="EMBL/GenBank/DDBJ databases">
        <title>Flavobacterium sp. nov., isolated from glacier ice.</title>
        <authorList>
            <person name="Liu Q."/>
        </authorList>
    </citation>
    <scope>NUCLEOTIDE SEQUENCE [LARGE SCALE GENOMIC DNA]</scope>
    <source>
        <strain evidence="2 3">NBRC 112527</strain>
    </source>
</reference>
<evidence type="ECO:0000256" key="1">
    <source>
        <dbReference type="SAM" id="MobiDB-lite"/>
    </source>
</evidence>
<sequence>MQGNWKAMRLTPKGKEASVVWQLYDLSKDRSEAKDLASTHPELVQAMSKSWEEWYQDVSKADDSNPVEKEKKDKKEKGSRKVKEQ</sequence>
<gene>
    <name evidence="2" type="ORF">F6464_13685</name>
</gene>
<name>A0A7J5A925_9FLAO</name>
<keyword evidence="3" id="KW-1185">Reference proteome</keyword>
<dbReference type="RefSeq" id="WP_151108520.1">
    <property type="nucleotide sequence ID" value="NZ_WAEM01000011.1"/>
</dbReference>
<feature type="region of interest" description="Disordered" evidence="1">
    <location>
        <begin position="57"/>
        <end position="85"/>
    </location>
</feature>
<protein>
    <recommendedName>
        <fullName evidence="4">Arylsulfatase</fullName>
    </recommendedName>
</protein>
<dbReference type="OrthoDB" id="9764377at2"/>
<evidence type="ECO:0000313" key="2">
    <source>
        <dbReference type="EMBL" id="KAB1154035.1"/>
    </source>
</evidence>
<comment type="caution">
    <text evidence="2">The sequence shown here is derived from an EMBL/GenBank/DDBJ whole genome shotgun (WGS) entry which is preliminary data.</text>
</comment>
<evidence type="ECO:0008006" key="4">
    <source>
        <dbReference type="Google" id="ProtNLM"/>
    </source>
</evidence>
<proteinExistence type="predicted"/>